<reference evidence="5 6" key="1">
    <citation type="submission" date="2020-05" db="EMBL/GenBank/DDBJ databases">
        <title>Erythrobacter mangrovi sp. nov., isolated from rhizosphere soil of mangrove plant (Kandelia candel).</title>
        <authorList>
            <person name="Ye Y.H."/>
        </authorList>
    </citation>
    <scope>NUCLEOTIDE SEQUENCE [LARGE SCALE GENOMIC DNA]</scope>
    <source>
        <strain evidence="5 6">EB310</strain>
    </source>
</reference>
<dbReference type="Pfam" id="PF13365">
    <property type="entry name" value="Trypsin_2"/>
    <property type="match status" value="1"/>
</dbReference>
<evidence type="ECO:0000256" key="4">
    <source>
        <dbReference type="ARBA" id="ARBA00022825"/>
    </source>
</evidence>
<keyword evidence="4" id="KW-0720">Serine protease</keyword>
<dbReference type="InterPro" id="IPR009003">
    <property type="entry name" value="Peptidase_S1_PA"/>
</dbReference>
<keyword evidence="6" id="KW-1185">Reference proteome</keyword>
<evidence type="ECO:0000256" key="1">
    <source>
        <dbReference type="ARBA" id="ARBA00022670"/>
    </source>
</evidence>
<dbReference type="RefSeq" id="WP_173215677.1">
    <property type="nucleotide sequence ID" value="NZ_CP053921.1"/>
</dbReference>
<evidence type="ECO:0000256" key="2">
    <source>
        <dbReference type="ARBA" id="ARBA00022729"/>
    </source>
</evidence>
<protein>
    <submittedName>
        <fullName evidence="5">Trypsin-like peptidase domain-containing protein</fullName>
    </submittedName>
</protein>
<keyword evidence="2" id="KW-0732">Signal</keyword>
<evidence type="ECO:0000313" key="6">
    <source>
        <dbReference type="Proteomes" id="UP000504693"/>
    </source>
</evidence>
<dbReference type="GO" id="GO:0008236">
    <property type="term" value="F:serine-type peptidase activity"/>
    <property type="evidence" value="ECO:0007669"/>
    <property type="project" value="UniProtKB-KW"/>
</dbReference>
<keyword evidence="1" id="KW-0645">Protease</keyword>
<evidence type="ECO:0000313" key="5">
    <source>
        <dbReference type="EMBL" id="QKG72426.1"/>
    </source>
</evidence>
<dbReference type="EMBL" id="CP053921">
    <property type="protein sequence ID" value="QKG72426.1"/>
    <property type="molecule type" value="Genomic_DNA"/>
</dbReference>
<gene>
    <name evidence="5" type="ORF">HQR01_14205</name>
</gene>
<dbReference type="SUPFAM" id="SSF50494">
    <property type="entry name" value="Trypsin-like serine proteases"/>
    <property type="match status" value="1"/>
</dbReference>
<name>A0A7D4BC32_9SPHN</name>
<evidence type="ECO:0000256" key="3">
    <source>
        <dbReference type="ARBA" id="ARBA00022801"/>
    </source>
</evidence>
<dbReference type="GO" id="GO:0006508">
    <property type="term" value="P:proteolysis"/>
    <property type="evidence" value="ECO:0007669"/>
    <property type="project" value="UniProtKB-KW"/>
</dbReference>
<dbReference type="Proteomes" id="UP000504693">
    <property type="component" value="Chromosome"/>
</dbReference>
<dbReference type="KEGG" id="emv:HQR01_14205"/>
<proteinExistence type="predicted"/>
<dbReference type="InterPro" id="IPR000126">
    <property type="entry name" value="V8_ser_AS"/>
</dbReference>
<sequence length="215" mass="23242">MPAAIRIAEPDLDPARAIGRIVCQQAKHRFVSTAVLVRDTRTLLAAGHFNSDDLAARHLPISSCRFEHRSASGTRFASAFTLVETGGGPMERRLTPATDWAVLRLAEPAPRFMQPVTRISDPEEAVASPLEMAAYDDPGRYGSAVSLEACKGWRGDARSVVMRHSCRTRPGQSGSPIFRADRSELELTAIHVGAGETAGRAVLLAKSLRRALLST</sequence>
<organism evidence="5 6">
    <name type="scientific">Erythrobacter mangrovi</name>
    <dbReference type="NCBI Taxonomy" id="2739433"/>
    <lineage>
        <taxon>Bacteria</taxon>
        <taxon>Pseudomonadati</taxon>
        <taxon>Pseudomonadota</taxon>
        <taxon>Alphaproteobacteria</taxon>
        <taxon>Sphingomonadales</taxon>
        <taxon>Erythrobacteraceae</taxon>
        <taxon>Erythrobacter/Porphyrobacter group</taxon>
        <taxon>Erythrobacter</taxon>
    </lineage>
</organism>
<dbReference type="PROSITE" id="PS00673">
    <property type="entry name" value="V8_SER"/>
    <property type="match status" value="1"/>
</dbReference>
<dbReference type="InterPro" id="IPR043504">
    <property type="entry name" value="Peptidase_S1_PA_chymotrypsin"/>
</dbReference>
<dbReference type="Gene3D" id="2.40.10.10">
    <property type="entry name" value="Trypsin-like serine proteases"/>
    <property type="match status" value="2"/>
</dbReference>
<dbReference type="AlphaFoldDB" id="A0A7D4BC32"/>
<keyword evidence="3" id="KW-0378">Hydrolase</keyword>
<accession>A0A7D4BC32</accession>